<proteinExistence type="predicted"/>
<evidence type="ECO:0000313" key="3">
    <source>
        <dbReference type="Proteomes" id="UP000677803"/>
    </source>
</evidence>
<organism evidence="2 3">
    <name type="scientific">Menidia menidia</name>
    <name type="common">Atlantic silverside</name>
    <dbReference type="NCBI Taxonomy" id="238744"/>
    <lineage>
        <taxon>Eukaryota</taxon>
        <taxon>Metazoa</taxon>
        <taxon>Chordata</taxon>
        <taxon>Craniata</taxon>
        <taxon>Vertebrata</taxon>
        <taxon>Euteleostomi</taxon>
        <taxon>Actinopterygii</taxon>
        <taxon>Neopterygii</taxon>
        <taxon>Teleostei</taxon>
        <taxon>Neoteleostei</taxon>
        <taxon>Acanthomorphata</taxon>
        <taxon>Ovalentaria</taxon>
        <taxon>Atherinomorphae</taxon>
        <taxon>Atheriniformes</taxon>
        <taxon>Atherinopsidae</taxon>
        <taxon>Menidiinae</taxon>
        <taxon>Menidia</taxon>
    </lineage>
</organism>
<accession>A0A8S4ANG4</accession>
<evidence type="ECO:0000313" key="2">
    <source>
        <dbReference type="EMBL" id="CAG5872637.1"/>
    </source>
</evidence>
<feature type="region of interest" description="Disordered" evidence="1">
    <location>
        <begin position="1"/>
        <end position="69"/>
    </location>
</feature>
<dbReference type="PANTHER" id="PTHR36474">
    <property type="entry name" value="PROTEIN LIAT1"/>
    <property type="match status" value="1"/>
</dbReference>
<gene>
    <name evidence="2" type="ORF">MMEN_LOCUS5016</name>
</gene>
<dbReference type="EMBL" id="CAJRST010004446">
    <property type="protein sequence ID" value="CAG5872637.1"/>
    <property type="molecule type" value="Genomic_DNA"/>
</dbReference>
<comment type="caution">
    <text evidence="2">The sequence shown here is derived from an EMBL/GenBank/DDBJ whole genome shotgun (WGS) entry which is preliminary data.</text>
</comment>
<protein>
    <submittedName>
        <fullName evidence="2">(Atlantic silverside) hypothetical protein</fullName>
    </submittedName>
</protein>
<name>A0A8S4ANG4_9TELE</name>
<dbReference type="OrthoDB" id="10017439at2759"/>
<keyword evidence="3" id="KW-1185">Reference proteome</keyword>
<dbReference type="Proteomes" id="UP000677803">
    <property type="component" value="Unassembled WGS sequence"/>
</dbReference>
<dbReference type="AlphaFoldDB" id="A0A8S4ANG4"/>
<dbReference type="InterPro" id="IPR038794">
    <property type="entry name" value="LIAT1"/>
</dbReference>
<sequence length="115" mass="13095">MLPPKDPITTQGTPPKPRGTSKKNRGRSTGNDQKSKKCHKDSHAPLKASQRSGGVETVAHVRDPSVQARESLRWEGVLQDPLEEAKRLEQYRANRRQRYIAHREALSTETRQTMR</sequence>
<evidence type="ECO:0000256" key="1">
    <source>
        <dbReference type="SAM" id="MobiDB-lite"/>
    </source>
</evidence>
<reference evidence="2" key="1">
    <citation type="submission" date="2021-05" db="EMBL/GenBank/DDBJ databases">
        <authorList>
            <person name="Tigano A."/>
        </authorList>
    </citation>
    <scope>NUCLEOTIDE SEQUENCE</scope>
</reference>
<dbReference type="PANTHER" id="PTHR36474:SF1">
    <property type="entry name" value="PROTEIN LIAT1"/>
    <property type="match status" value="1"/>
</dbReference>
<feature type="region of interest" description="Disordered" evidence="1">
    <location>
        <begin position="95"/>
        <end position="115"/>
    </location>
</feature>